<evidence type="ECO:0000259" key="5">
    <source>
        <dbReference type="Pfam" id="PF13579"/>
    </source>
</evidence>
<evidence type="ECO:0000259" key="4">
    <source>
        <dbReference type="Pfam" id="PF00534"/>
    </source>
</evidence>
<dbReference type="EMBL" id="CP021121">
    <property type="protein sequence ID" value="ARQ71459.1"/>
    <property type="molecule type" value="Genomic_DNA"/>
</dbReference>
<dbReference type="Proteomes" id="UP000194218">
    <property type="component" value="Chromosome"/>
</dbReference>
<sequence length="372" mass="38367">MSSWTAPAHGRAPLHVVQLLGGGGAGTGPHVRSLSEGLVARGVRVTVGAAPPAERRYRFTTAGARFVPVTARTTFAALGTVADLCADADLVHAHGMRAGLLAALALRRRRTPLVVTWHARSTAPGPRAHARRLIEHGVARAASVVLATTSDLVDRARGRGARDARLAPVALPPCRTPEDGAGGRKLRAELGAVGRPLLVAEAGLDRSQTPGLLLAAAHAWRRRNPQPLLALAGDGPERSALQRRIDREGLPVRLVGRGTGTGALLADADVALLVARWAGRAPLAEEALRRGVPLVATAVGGVPEVVGGAAVLVPYGDPRALGAAVDALLADPDRRAALAVAGRARAATWPTEDTTVAQVLSVYDELTAATTS</sequence>
<evidence type="ECO:0000313" key="7">
    <source>
        <dbReference type="Proteomes" id="UP000194218"/>
    </source>
</evidence>
<dbReference type="PANTHER" id="PTHR12526">
    <property type="entry name" value="GLYCOSYLTRANSFERASE"/>
    <property type="match status" value="1"/>
</dbReference>
<dbReference type="RefSeq" id="WP_086161301.1">
    <property type="nucleotide sequence ID" value="NZ_CP021121.1"/>
</dbReference>
<evidence type="ECO:0000256" key="3">
    <source>
        <dbReference type="ARBA" id="ARBA00022679"/>
    </source>
</evidence>
<name>A0A1W7D3E9_9ACTN</name>
<dbReference type="OrthoDB" id="3268555at2"/>
<keyword evidence="2" id="KW-0328">Glycosyltransferase</keyword>
<reference evidence="6 7" key="1">
    <citation type="submission" date="2017-05" db="EMBL/GenBank/DDBJ databases">
        <title>Complete genome sequence of Streptomyces sp. SCSIO 03032 revealed the diverse biosynthetic pathways for its bioactive secondary metabolites.</title>
        <authorList>
            <person name="Ma L."/>
            <person name="Zhu Y."/>
            <person name="Zhang W."/>
            <person name="Zhang G."/>
            <person name="Tian X."/>
            <person name="Zhang S."/>
            <person name="Zhang C."/>
        </authorList>
    </citation>
    <scope>NUCLEOTIDE SEQUENCE [LARGE SCALE GENOMIC DNA]</scope>
    <source>
        <strain evidence="6 7">SCSIO 03032</strain>
    </source>
</reference>
<dbReference type="CDD" id="cd03801">
    <property type="entry name" value="GT4_PimA-like"/>
    <property type="match status" value="1"/>
</dbReference>
<keyword evidence="3 6" id="KW-0808">Transferase</keyword>
<dbReference type="Gene3D" id="3.40.50.2000">
    <property type="entry name" value="Glycogen Phosphorylase B"/>
    <property type="match status" value="2"/>
</dbReference>
<evidence type="ECO:0000256" key="2">
    <source>
        <dbReference type="ARBA" id="ARBA00022676"/>
    </source>
</evidence>
<feature type="domain" description="Glycosyl transferase family 1" evidence="4">
    <location>
        <begin position="211"/>
        <end position="344"/>
    </location>
</feature>
<dbReference type="PANTHER" id="PTHR12526:SF510">
    <property type="entry name" value="D-INOSITOL 3-PHOSPHATE GLYCOSYLTRANSFERASE"/>
    <property type="match status" value="1"/>
</dbReference>
<proteinExistence type="predicted"/>
<dbReference type="SUPFAM" id="SSF53756">
    <property type="entry name" value="UDP-Glycosyltransferase/glycogen phosphorylase"/>
    <property type="match status" value="1"/>
</dbReference>
<gene>
    <name evidence="6" type="ORF">CAG99_23865</name>
</gene>
<feature type="domain" description="Glycosyltransferase subfamily 4-like N-terminal" evidence="5">
    <location>
        <begin position="26"/>
        <end position="170"/>
    </location>
</feature>
<dbReference type="AlphaFoldDB" id="A0A1W7D3E9"/>
<evidence type="ECO:0000313" key="6">
    <source>
        <dbReference type="EMBL" id="ARQ71459.1"/>
    </source>
</evidence>
<protein>
    <recommendedName>
        <fullName evidence="1">D-inositol 3-phosphate glycosyltransferase</fullName>
    </recommendedName>
</protein>
<dbReference type="InterPro" id="IPR028098">
    <property type="entry name" value="Glyco_trans_4-like_N"/>
</dbReference>
<dbReference type="KEGG" id="smao:CAG99_23865"/>
<keyword evidence="7" id="KW-1185">Reference proteome</keyword>
<accession>A0A1W7D3E9</accession>
<dbReference type="Pfam" id="PF13579">
    <property type="entry name" value="Glyco_trans_4_4"/>
    <property type="match status" value="1"/>
</dbReference>
<dbReference type="GO" id="GO:0016757">
    <property type="term" value="F:glycosyltransferase activity"/>
    <property type="evidence" value="ECO:0007669"/>
    <property type="project" value="UniProtKB-KW"/>
</dbReference>
<evidence type="ECO:0000256" key="1">
    <source>
        <dbReference type="ARBA" id="ARBA00021292"/>
    </source>
</evidence>
<dbReference type="InterPro" id="IPR001296">
    <property type="entry name" value="Glyco_trans_1"/>
</dbReference>
<organism evidence="6 7">
    <name type="scientific">Streptomyces marincola</name>
    <dbReference type="NCBI Taxonomy" id="2878388"/>
    <lineage>
        <taxon>Bacteria</taxon>
        <taxon>Bacillati</taxon>
        <taxon>Actinomycetota</taxon>
        <taxon>Actinomycetes</taxon>
        <taxon>Kitasatosporales</taxon>
        <taxon>Streptomycetaceae</taxon>
        <taxon>Streptomyces</taxon>
    </lineage>
</organism>
<dbReference type="Pfam" id="PF00534">
    <property type="entry name" value="Glycos_transf_1"/>
    <property type="match status" value="1"/>
</dbReference>